<gene>
    <name evidence="1" type="ORF">CUTER_05940</name>
</gene>
<dbReference type="EMBL" id="CP011546">
    <property type="protein sequence ID" value="AKK11184.1"/>
    <property type="molecule type" value="Genomic_DNA"/>
</dbReference>
<dbReference type="Proteomes" id="UP000035548">
    <property type="component" value="Chromosome"/>
</dbReference>
<reference evidence="1 2" key="1">
    <citation type="journal article" date="2015" name="Genome Announc.">
        <title>Virulence Factor Genes Detected in the Complete Genome Sequence of Corynebacterium uterequi DSM 45634, Isolated from the Uterus of a Maiden Mare.</title>
        <authorList>
            <person name="Ruckert C."/>
            <person name="Kriete M."/>
            <person name="Jaenicke S."/>
            <person name="Winkler A."/>
            <person name="Tauch A."/>
        </authorList>
    </citation>
    <scope>NUCLEOTIDE SEQUENCE [LARGE SCALE GENOMIC DNA]</scope>
    <source>
        <strain evidence="1 2">DSM 45634</strain>
    </source>
</reference>
<proteinExistence type="predicted"/>
<dbReference type="PATRIC" id="fig|1072256.5.peg.1178"/>
<sequence>MFGMLGCSGPVSKKLTNGVEYPIYKMDQGLTAGPTFNWQLIAEQDVDNQDYLDDIPGVIVRKRERDCNLSVDTERGLFSVAVAGAKGEINGDEACEIATKSFYRIYNQLREQK</sequence>
<accession>A0A0G3HD28</accession>
<name>A0A0G3HD28_9CORY</name>
<organism evidence="1 2">
    <name type="scientific">Corynebacterium uterequi</name>
    <dbReference type="NCBI Taxonomy" id="1072256"/>
    <lineage>
        <taxon>Bacteria</taxon>
        <taxon>Bacillati</taxon>
        <taxon>Actinomycetota</taxon>
        <taxon>Actinomycetes</taxon>
        <taxon>Mycobacteriales</taxon>
        <taxon>Corynebacteriaceae</taxon>
        <taxon>Corynebacterium</taxon>
    </lineage>
</organism>
<dbReference type="AlphaFoldDB" id="A0A0G3HD28"/>
<protein>
    <recommendedName>
        <fullName evidence="3">DUF3558 family protein</fullName>
    </recommendedName>
</protein>
<keyword evidence="2" id="KW-1185">Reference proteome</keyword>
<dbReference type="KEGG" id="cut:CUTER_05940"/>
<evidence type="ECO:0000313" key="2">
    <source>
        <dbReference type="Proteomes" id="UP000035548"/>
    </source>
</evidence>
<evidence type="ECO:0008006" key="3">
    <source>
        <dbReference type="Google" id="ProtNLM"/>
    </source>
</evidence>
<evidence type="ECO:0000313" key="1">
    <source>
        <dbReference type="EMBL" id="AKK11184.1"/>
    </source>
</evidence>
<reference evidence="2" key="2">
    <citation type="submission" date="2015-05" db="EMBL/GenBank/DDBJ databases">
        <title>Complete genome sequence of Corynebacterium uterequi DSM 45634, isolated from the uterus of a maiden mare.</title>
        <authorList>
            <person name="Ruckert C."/>
            <person name="Albersmeier A."/>
            <person name="Winkler A."/>
            <person name="Tauch A."/>
        </authorList>
    </citation>
    <scope>NUCLEOTIDE SEQUENCE [LARGE SCALE GENOMIC DNA]</scope>
    <source>
        <strain evidence="2">DSM 45634</strain>
    </source>
</reference>